<evidence type="ECO:0000313" key="4">
    <source>
        <dbReference type="Proteomes" id="UP000593560"/>
    </source>
</evidence>
<reference evidence="3 4" key="1">
    <citation type="journal article" date="2019" name="Genome Biol. Evol.">
        <title>Insights into the evolution of the New World diploid cottons (Gossypium, subgenus Houzingenia) based on genome sequencing.</title>
        <authorList>
            <person name="Grover C.E."/>
            <person name="Arick M.A. 2nd"/>
            <person name="Thrash A."/>
            <person name="Conover J.L."/>
            <person name="Sanders W.S."/>
            <person name="Peterson D.G."/>
            <person name="Frelichowski J.E."/>
            <person name="Scheffler J.A."/>
            <person name="Scheffler B.E."/>
            <person name="Wendel J.F."/>
        </authorList>
    </citation>
    <scope>NUCLEOTIDE SEQUENCE [LARGE SCALE GENOMIC DNA]</scope>
    <source>
        <strain evidence="3">0</strain>
        <tissue evidence="3">Leaf</tissue>
    </source>
</reference>
<feature type="domain" description="RNase H type-1" evidence="2">
    <location>
        <begin position="34"/>
        <end position="153"/>
    </location>
</feature>
<comment type="caution">
    <text evidence="3">The sequence shown here is derived from an EMBL/GenBank/DDBJ whole genome shotgun (WGS) entry which is preliminary data.</text>
</comment>
<evidence type="ECO:0000313" key="3">
    <source>
        <dbReference type="EMBL" id="MBA0802632.1"/>
    </source>
</evidence>
<keyword evidence="4" id="KW-1185">Reference proteome</keyword>
<dbReference type="InterPro" id="IPR053151">
    <property type="entry name" value="RNase_H-like"/>
</dbReference>
<dbReference type="SUPFAM" id="SSF53098">
    <property type="entry name" value="Ribonuclease H-like"/>
    <property type="match status" value="1"/>
</dbReference>
<keyword evidence="1" id="KW-0732">Signal</keyword>
<feature type="chain" id="PRO_5029488418" description="RNase H type-1 domain-containing protein" evidence="1">
    <location>
        <begin position="20"/>
        <end position="178"/>
    </location>
</feature>
<dbReference type="Pfam" id="PF13456">
    <property type="entry name" value="RVT_3"/>
    <property type="match status" value="1"/>
</dbReference>
<dbReference type="Gene3D" id="3.30.420.10">
    <property type="entry name" value="Ribonuclease H-like superfamily/Ribonuclease H"/>
    <property type="match status" value="1"/>
</dbReference>
<gene>
    <name evidence="3" type="ORF">Gohar_012911</name>
</gene>
<dbReference type="InterPro" id="IPR002156">
    <property type="entry name" value="RNaseH_domain"/>
</dbReference>
<dbReference type="AlphaFoldDB" id="A0A7J9GYN9"/>
<dbReference type="GO" id="GO:0003676">
    <property type="term" value="F:nucleic acid binding"/>
    <property type="evidence" value="ECO:0007669"/>
    <property type="project" value="InterPro"/>
</dbReference>
<protein>
    <recommendedName>
        <fullName evidence="2">RNase H type-1 domain-containing protein</fullName>
    </recommendedName>
</protein>
<dbReference type="InterPro" id="IPR012337">
    <property type="entry name" value="RNaseH-like_sf"/>
</dbReference>
<name>A0A7J9GYN9_9ROSI</name>
<dbReference type="CDD" id="cd06222">
    <property type="entry name" value="RNase_H_like"/>
    <property type="match status" value="1"/>
</dbReference>
<dbReference type="InterPro" id="IPR036397">
    <property type="entry name" value="RNaseH_sf"/>
</dbReference>
<dbReference type="PANTHER" id="PTHR47723">
    <property type="entry name" value="OS05G0353850 PROTEIN"/>
    <property type="match status" value="1"/>
</dbReference>
<dbReference type="GO" id="GO:0004523">
    <property type="term" value="F:RNA-DNA hybrid ribonuclease activity"/>
    <property type="evidence" value="ECO:0007669"/>
    <property type="project" value="InterPro"/>
</dbReference>
<dbReference type="PANTHER" id="PTHR47723:SF19">
    <property type="entry name" value="POLYNUCLEOTIDYL TRANSFERASE, RIBONUCLEASE H-LIKE SUPERFAMILY PROTEIN"/>
    <property type="match status" value="1"/>
</dbReference>
<sequence>MVELIGIVIVVAPVMNVACRNSDPTIGSRVFKLNTNGSSIGNQGKGRASTSIRNDRGKWIGGCFRHILLVTSVKALLWAISDGLALALQHNIAHLEFESDATTDVSFICNSETNNLVSSTLVNGCRSLMSKFISTSLKHIYKDGNQCANQLARLENIFQQDNQSTVCNRNICAFVGNP</sequence>
<dbReference type="InterPro" id="IPR044730">
    <property type="entry name" value="RNase_H-like_dom_plant"/>
</dbReference>
<feature type="signal peptide" evidence="1">
    <location>
        <begin position="1"/>
        <end position="19"/>
    </location>
</feature>
<dbReference type="OrthoDB" id="1002604at2759"/>
<proteinExistence type="predicted"/>
<organism evidence="3 4">
    <name type="scientific">Gossypium harknessii</name>
    <dbReference type="NCBI Taxonomy" id="34285"/>
    <lineage>
        <taxon>Eukaryota</taxon>
        <taxon>Viridiplantae</taxon>
        <taxon>Streptophyta</taxon>
        <taxon>Embryophyta</taxon>
        <taxon>Tracheophyta</taxon>
        <taxon>Spermatophyta</taxon>
        <taxon>Magnoliopsida</taxon>
        <taxon>eudicotyledons</taxon>
        <taxon>Gunneridae</taxon>
        <taxon>Pentapetalae</taxon>
        <taxon>rosids</taxon>
        <taxon>malvids</taxon>
        <taxon>Malvales</taxon>
        <taxon>Malvaceae</taxon>
        <taxon>Malvoideae</taxon>
        <taxon>Gossypium</taxon>
    </lineage>
</organism>
<dbReference type="EMBL" id="JABFAD010000007">
    <property type="protein sequence ID" value="MBA0802632.1"/>
    <property type="molecule type" value="Genomic_DNA"/>
</dbReference>
<evidence type="ECO:0000259" key="2">
    <source>
        <dbReference type="Pfam" id="PF13456"/>
    </source>
</evidence>
<evidence type="ECO:0000256" key="1">
    <source>
        <dbReference type="SAM" id="SignalP"/>
    </source>
</evidence>
<dbReference type="Proteomes" id="UP000593560">
    <property type="component" value="Unassembled WGS sequence"/>
</dbReference>
<accession>A0A7J9GYN9</accession>